<proteinExistence type="predicted"/>
<name>A0A3E0G699_9PSEU</name>
<evidence type="ECO:0000313" key="2">
    <source>
        <dbReference type="EMBL" id="REH18165.1"/>
    </source>
</evidence>
<dbReference type="Proteomes" id="UP000256269">
    <property type="component" value="Unassembled WGS sequence"/>
</dbReference>
<dbReference type="RefSeq" id="WP_116182218.1">
    <property type="nucleotide sequence ID" value="NZ_CP144375.1"/>
</dbReference>
<sequence>MNLRQRRTLRRLHRRCSARLAGLALGDLHRIRAQLSQRRGRPIHLLPATLGATAPSGCWLAVGEADFIVYDANTSTPHQEHIIAHELGHMICGHRGVLDDTSIDTLFPGLDPRLVREVLHRTGYTDDQEQEAEILATLMLHRLPGHDPVPEHTPVTRRIRDSLA</sequence>
<organism evidence="2 3">
    <name type="scientific">Kutzneria buriramensis</name>
    <dbReference type="NCBI Taxonomy" id="1045776"/>
    <lineage>
        <taxon>Bacteria</taxon>
        <taxon>Bacillati</taxon>
        <taxon>Actinomycetota</taxon>
        <taxon>Actinomycetes</taxon>
        <taxon>Pseudonocardiales</taxon>
        <taxon>Pseudonocardiaceae</taxon>
        <taxon>Kutzneria</taxon>
    </lineage>
</organism>
<reference evidence="2 3" key="1">
    <citation type="submission" date="2018-08" db="EMBL/GenBank/DDBJ databases">
        <title>Genomic Encyclopedia of Archaeal and Bacterial Type Strains, Phase II (KMG-II): from individual species to whole genera.</title>
        <authorList>
            <person name="Goeker M."/>
        </authorList>
    </citation>
    <scope>NUCLEOTIDE SEQUENCE [LARGE SCALE GENOMIC DNA]</scope>
    <source>
        <strain evidence="2 3">DSM 45791</strain>
    </source>
</reference>
<comment type="caution">
    <text evidence="2">The sequence shown here is derived from an EMBL/GenBank/DDBJ whole genome shotgun (WGS) entry which is preliminary data.</text>
</comment>
<keyword evidence="3" id="KW-1185">Reference proteome</keyword>
<dbReference type="OrthoDB" id="4144896at2"/>
<dbReference type="AlphaFoldDB" id="A0A3E0G699"/>
<dbReference type="EMBL" id="QUNO01000037">
    <property type="protein sequence ID" value="REH18165.1"/>
    <property type="molecule type" value="Genomic_DNA"/>
</dbReference>
<gene>
    <name evidence="2" type="ORF">BCF44_13752</name>
</gene>
<dbReference type="Gene3D" id="1.10.10.2910">
    <property type="match status" value="1"/>
</dbReference>
<evidence type="ECO:0000259" key="1">
    <source>
        <dbReference type="Pfam" id="PF06114"/>
    </source>
</evidence>
<accession>A0A3E0G699</accession>
<dbReference type="Pfam" id="PF06114">
    <property type="entry name" value="Peptidase_M78"/>
    <property type="match status" value="1"/>
</dbReference>
<feature type="domain" description="IrrE N-terminal-like" evidence="1">
    <location>
        <begin position="65"/>
        <end position="97"/>
    </location>
</feature>
<protein>
    <submittedName>
        <fullName evidence="2">Uncharacterized protein DUF955</fullName>
    </submittedName>
</protein>
<dbReference type="InterPro" id="IPR010359">
    <property type="entry name" value="IrrE_HExxH"/>
</dbReference>
<evidence type="ECO:0000313" key="3">
    <source>
        <dbReference type="Proteomes" id="UP000256269"/>
    </source>
</evidence>